<dbReference type="CDD" id="cd18112">
    <property type="entry name" value="ATP-synt_V_A-type_beta_C"/>
    <property type="match status" value="1"/>
</dbReference>
<dbReference type="PANTHER" id="PTHR43389">
    <property type="entry name" value="V-TYPE PROTON ATPASE SUBUNIT B"/>
    <property type="match status" value="1"/>
</dbReference>
<keyword evidence="3 4" id="KW-0406">Ion transport</keyword>
<dbReference type="Pfam" id="PF22919">
    <property type="entry name" value="ATP-synt_VA_C"/>
    <property type="match status" value="1"/>
</dbReference>
<dbReference type="InterPro" id="IPR000194">
    <property type="entry name" value="ATPase_F1/V1/A1_a/bsu_nucl-bd"/>
</dbReference>
<comment type="function">
    <text evidence="4">Produces ATP from ADP in the presence of a proton gradient across the membrane. The V-type beta chain is a regulatory subunit.</text>
</comment>
<evidence type="ECO:0000259" key="6">
    <source>
        <dbReference type="Pfam" id="PF02874"/>
    </source>
</evidence>
<protein>
    <recommendedName>
        <fullName evidence="4">V-type ATP synthase beta chain</fullName>
    </recommendedName>
    <alternativeName>
        <fullName evidence="4">V-ATPase subunit B</fullName>
    </alternativeName>
</protein>
<dbReference type="Proteomes" id="UP001519306">
    <property type="component" value="Unassembled WGS sequence"/>
</dbReference>
<dbReference type="InterPro" id="IPR020003">
    <property type="entry name" value="ATPase_a/bsu_AS"/>
</dbReference>
<evidence type="ECO:0000256" key="2">
    <source>
        <dbReference type="ARBA" id="ARBA00022448"/>
    </source>
</evidence>
<evidence type="ECO:0000259" key="7">
    <source>
        <dbReference type="Pfam" id="PF22919"/>
    </source>
</evidence>
<dbReference type="HAMAP" id="MF_00310">
    <property type="entry name" value="ATP_synth_B_arch"/>
    <property type="match status" value="1"/>
</dbReference>
<keyword evidence="4" id="KW-0375">Hydrogen ion transport</keyword>
<feature type="domain" description="ATPase F1/V1/A1 complex alpha/beta subunit nucleotide-binding" evidence="5">
    <location>
        <begin position="132"/>
        <end position="352"/>
    </location>
</feature>
<evidence type="ECO:0000256" key="1">
    <source>
        <dbReference type="ARBA" id="ARBA00008936"/>
    </source>
</evidence>
<evidence type="ECO:0000256" key="3">
    <source>
        <dbReference type="ARBA" id="ARBA00023065"/>
    </source>
</evidence>
<keyword evidence="9" id="KW-1185">Reference proteome</keyword>
<dbReference type="InterPro" id="IPR027417">
    <property type="entry name" value="P-loop_NTPase"/>
</dbReference>
<dbReference type="CDD" id="cd18118">
    <property type="entry name" value="ATP-synt_V_A-type_beta_N"/>
    <property type="match status" value="1"/>
</dbReference>
<name>A0ABS4KA16_9FIRM</name>
<keyword evidence="2 4" id="KW-0813">Transport</keyword>
<keyword evidence="4" id="KW-0066">ATP synthesis</keyword>
<dbReference type="SUPFAM" id="SSF52540">
    <property type="entry name" value="P-loop containing nucleoside triphosphate hydrolases"/>
    <property type="match status" value="1"/>
</dbReference>
<dbReference type="CDD" id="cd01135">
    <property type="entry name" value="V_A-ATPase_B"/>
    <property type="match status" value="1"/>
</dbReference>
<evidence type="ECO:0000313" key="9">
    <source>
        <dbReference type="Proteomes" id="UP001519306"/>
    </source>
</evidence>
<proteinExistence type="inferred from homology"/>
<dbReference type="EMBL" id="JAGGLJ010000001">
    <property type="protein sequence ID" value="MBP2024628.1"/>
    <property type="molecule type" value="Genomic_DNA"/>
</dbReference>
<dbReference type="NCBIfam" id="NF003235">
    <property type="entry name" value="PRK04196.1"/>
    <property type="match status" value="1"/>
</dbReference>
<dbReference type="InterPro" id="IPR055190">
    <property type="entry name" value="ATP-synt_VA_C"/>
</dbReference>
<gene>
    <name evidence="4" type="primary">atpB</name>
    <name evidence="8" type="ORF">J2Z71_000143</name>
</gene>
<evidence type="ECO:0000313" key="8">
    <source>
        <dbReference type="EMBL" id="MBP2024628.1"/>
    </source>
</evidence>
<feature type="domain" description="ATPase F1/V1/A1 complex alpha/beta subunit N-terminal" evidence="6">
    <location>
        <begin position="10"/>
        <end position="73"/>
    </location>
</feature>
<dbReference type="Pfam" id="PF00006">
    <property type="entry name" value="ATP-synt_ab"/>
    <property type="match status" value="1"/>
</dbReference>
<dbReference type="Gene3D" id="3.40.50.12240">
    <property type="match status" value="1"/>
</dbReference>
<dbReference type="PROSITE" id="PS00152">
    <property type="entry name" value="ATPASE_ALPHA_BETA"/>
    <property type="match status" value="1"/>
</dbReference>
<comment type="similarity">
    <text evidence="1 4">Belongs to the ATPase alpha/beta chains family.</text>
</comment>
<sequence>MKKEYLLLDQVEGSLIELSNLHRVAYDEVVKIKSTDSNSEMVGQVVKIDGDSATIQVFGENLGVSTNNTKITFEARPFEIPLSNRILGRVFDGIGRPIDKGGDIYSNKFYNVNGRPINPVAREYPRNFIQTGISSIDCLMTLIRGQKLPIFSGSGLPHNELAAQIVRQAKISANDEEDNFAIVFAAIGVKHDDADYFREAFKNAGVTEKVAMYINYADDPIMERLIVPKCALTAAEYLAYEEHKHVLVIMTDITSYGEALREVSSSREEVPSRKGYPGHLYSDLAMLYERAGMIKEIDGSVTLIPILTMPNDDITHPIPDLTGYITEGQIVLSRDLNQSGIYPPINVLPSLSRLMKDGIGDGFTREDHSDLSSQLFASYSRVQEVRSLAQIIGAEDLSENDRKILKFGEEFEKRFLTQKFDENRDINETLDLGWELLKLLPEDSLDRIDPKLREKYLNKAVINNG</sequence>
<dbReference type="InterPro" id="IPR022879">
    <property type="entry name" value="V-ATPase_su_B/beta"/>
</dbReference>
<dbReference type="InterPro" id="IPR004100">
    <property type="entry name" value="ATPase_F1/V1/A1_a/bsu_N"/>
</dbReference>
<feature type="domain" description="ATP synthase A/B type C-terminal" evidence="7">
    <location>
        <begin position="357"/>
        <end position="456"/>
    </location>
</feature>
<organism evidence="8 9">
    <name type="scientific">Peptoniphilus stercorisuis</name>
    <dbReference type="NCBI Taxonomy" id="1436965"/>
    <lineage>
        <taxon>Bacteria</taxon>
        <taxon>Bacillati</taxon>
        <taxon>Bacillota</taxon>
        <taxon>Tissierellia</taxon>
        <taxon>Tissierellales</taxon>
        <taxon>Peptoniphilaceae</taxon>
        <taxon>Peptoniphilus</taxon>
    </lineage>
</organism>
<dbReference type="SUPFAM" id="SSF47917">
    <property type="entry name" value="C-terminal domain of alpha and beta subunits of F1 ATP synthase"/>
    <property type="match status" value="1"/>
</dbReference>
<dbReference type="Pfam" id="PF02874">
    <property type="entry name" value="ATP-synt_ab_N"/>
    <property type="match status" value="1"/>
</dbReference>
<dbReference type="PANTHER" id="PTHR43389:SF4">
    <property type="entry name" value="V-TYPE PROTON ATPASE SUBUNIT B"/>
    <property type="match status" value="1"/>
</dbReference>
<dbReference type="RefSeq" id="WP_210059930.1">
    <property type="nucleotide sequence ID" value="NZ_JAGGLJ010000001.1"/>
</dbReference>
<evidence type="ECO:0000256" key="4">
    <source>
        <dbReference type="HAMAP-Rule" id="MF_00310"/>
    </source>
</evidence>
<comment type="caution">
    <text evidence="8">The sequence shown here is derived from an EMBL/GenBank/DDBJ whole genome shotgun (WGS) entry which is preliminary data.</text>
</comment>
<accession>A0ABS4KA16</accession>
<reference evidence="8 9" key="1">
    <citation type="submission" date="2021-03" db="EMBL/GenBank/DDBJ databases">
        <title>Genomic Encyclopedia of Type Strains, Phase IV (KMG-IV): sequencing the most valuable type-strain genomes for metagenomic binning, comparative biology and taxonomic classification.</title>
        <authorList>
            <person name="Goeker M."/>
        </authorList>
    </citation>
    <scope>NUCLEOTIDE SEQUENCE [LARGE SCALE GENOMIC DNA]</scope>
    <source>
        <strain evidence="8 9">DSM 27563</strain>
    </source>
</reference>
<evidence type="ECO:0000259" key="5">
    <source>
        <dbReference type="Pfam" id="PF00006"/>
    </source>
</evidence>